<keyword evidence="5" id="KW-0238">DNA-binding</keyword>
<comment type="caution">
    <text evidence="10">The sequence shown here is derived from an EMBL/GenBank/DDBJ whole genome shotgun (WGS) entry which is preliminary data.</text>
</comment>
<proteinExistence type="predicted"/>
<evidence type="ECO:0000256" key="7">
    <source>
        <dbReference type="ARBA" id="ARBA00023242"/>
    </source>
</evidence>
<keyword evidence="11" id="KW-1185">Reference proteome</keyword>
<dbReference type="CDD" id="cd12148">
    <property type="entry name" value="fungal_TF_MHR"/>
    <property type="match status" value="1"/>
</dbReference>
<feature type="compositionally biased region" description="Basic and acidic residues" evidence="8">
    <location>
        <begin position="12"/>
        <end position="24"/>
    </location>
</feature>
<dbReference type="Proteomes" id="UP000469558">
    <property type="component" value="Unassembled WGS sequence"/>
</dbReference>
<evidence type="ECO:0000256" key="1">
    <source>
        <dbReference type="ARBA" id="ARBA00004123"/>
    </source>
</evidence>
<dbReference type="GO" id="GO:0043565">
    <property type="term" value="F:sequence-specific DNA binding"/>
    <property type="evidence" value="ECO:0007669"/>
    <property type="project" value="TreeGrafter"/>
</dbReference>
<dbReference type="GO" id="GO:0008270">
    <property type="term" value="F:zinc ion binding"/>
    <property type="evidence" value="ECO:0007669"/>
    <property type="project" value="InterPro"/>
</dbReference>
<organism evidence="10 11">
    <name type="scientific">Lachnellula suecica</name>
    <dbReference type="NCBI Taxonomy" id="602035"/>
    <lineage>
        <taxon>Eukaryota</taxon>
        <taxon>Fungi</taxon>
        <taxon>Dikarya</taxon>
        <taxon>Ascomycota</taxon>
        <taxon>Pezizomycotina</taxon>
        <taxon>Leotiomycetes</taxon>
        <taxon>Helotiales</taxon>
        <taxon>Lachnaceae</taxon>
        <taxon>Lachnellula</taxon>
    </lineage>
</organism>
<evidence type="ECO:0000259" key="9">
    <source>
        <dbReference type="SMART" id="SM00906"/>
    </source>
</evidence>
<evidence type="ECO:0000256" key="3">
    <source>
        <dbReference type="ARBA" id="ARBA00022833"/>
    </source>
</evidence>
<keyword evidence="4" id="KW-0805">Transcription regulation</keyword>
<reference evidence="10 11" key="1">
    <citation type="submission" date="2018-05" db="EMBL/GenBank/DDBJ databases">
        <title>Genome sequencing and assembly of the regulated plant pathogen Lachnellula willkommii and related sister species for the development of diagnostic species identification markers.</title>
        <authorList>
            <person name="Giroux E."/>
            <person name="Bilodeau G."/>
        </authorList>
    </citation>
    <scope>NUCLEOTIDE SEQUENCE [LARGE SCALE GENOMIC DNA]</scope>
    <source>
        <strain evidence="10 11">CBS 268.59</strain>
    </source>
</reference>
<dbReference type="Pfam" id="PF04082">
    <property type="entry name" value="Fungal_trans"/>
    <property type="match status" value="1"/>
</dbReference>
<keyword evidence="2" id="KW-0479">Metal-binding</keyword>
<dbReference type="GO" id="GO:0006351">
    <property type="term" value="P:DNA-templated transcription"/>
    <property type="evidence" value="ECO:0007669"/>
    <property type="project" value="InterPro"/>
</dbReference>
<dbReference type="GO" id="GO:0005634">
    <property type="term" value="C:nucleus"/>
    <property type="evidence" value="ECO:0007669"/>
    <property type="project" value="UniProtKB-SubCell"/>
</dbReference>
<dbReference type="SMART" id="SM00906">
    <property type="entry name" value="Fungal_trans"/>
    <property type="match status" value="1"/>
</dbReference>
<dbReference type="InterPro" id="IPR007219">
    <property type="entry name" value="XnlR_reg_dom"/>
</dbReference>
<dbReference type="GO" id="GO:0045944">
    <property type="term" value="P:positive regulation of transcription by RNA polymerase II"/>
    <property type="evidence" value="ECO:0007669"/>
    <property type="project" value="TreeGrafter"/>
</dbReference>
<keyword evidence="7" id="KW-0539">Nucleus</keyword>
<comment type="subcellular location">
    <subcellularLocation>
        <location evidence="1">Nucleus</location>
    </subcellularLocation>
</comment>
<sequence>MKDNVQGLENTGSRRIEEQRENSRSETQTVSSQDEEPAEESLRHEIGLVSLSGGTDPRYIGPSSGYSFARLLLACASRQGHRIQASRCGAKVSDQYAFLLPNTTAPERPTPLPADMEYTMKLSETYFETIHIQHPFLHRPTHMRLIKKVYEDPEASPIDHFQVNMVLAISATALSRKLKISLPGLEYCANAMQYFGKLYLENSLRSLQCLLLLVMHTLYSASIGYNVWYLNYQCIAALLDLGLQRDVKAGKGISVLEQELRTRTFWVVYGIDRYVATMMGRPIGLRDEACDLRLPADVDDRNLSANAIQPRQDGEPPNHMSYAIHMFKMARKNSEIKYICHSISHNTPSYSYPAVPDISAWQRGVLERLAIWKQEIPLVPGSQSYGAALCEARYYGIMQLLLSASPAIPNPSTEDLKACHKNAMSSIQLCNKQYKSDQLIYCWAVVHSIFLSTITLLHCIWTVPDIASQTHINELMAILNAGSNILSASGEYWSEAKRSRDVLDGLSAHTVRWLLDRNHSVESQAHDKIPKISQSLVSHNVVSHFEAPGAYSDMFSSSDVPALDFDGQFWGSSLYGSLLGDLNFTDNMNFDDPGTVNAIMQGMFTNDFHLSLDFGQEYGIPGE</sequence>
<dbReference type="InterPro" id="IPR052202">
    <property type="entry name" value="Yeast_MetPath_Reg"/>
</dbReference>
<evidence type="ECO:0000313" key="11">
    <source>
        <dbReference type="Proteomes" id="UP000469558"/>
    </source>
</evidence>
<feature type="region of interest" description="Disordered" evidence="8">
    <location>
        <begin position="1"/>
        <end position="41"/>
    </location>
</feature>
<evidence type="ECO:0000256" key="2">
    <source>
        <dbReference type="ARBA" id="ARBA00022723"/>
    </source>
</evidence>
<dbReference type="AlphaFoldDB" id="A0A8T9CGE0"/>
<gene>
    <name evidence="10" type="primary">uaY_3</name>
    <name evidence="10" type="ORF">LSUE1_G000525</name>
</gene>
<dbReference type="PANTHER" id="PTHR47782:SF1">
    <property type="entry name" value="PYRIMIDINE PATHWAY REGULATORY PROTEIN 1"/>
    <property type="match status" value="1"/>
</dbReference>
<evidence type="ECO:0000256" key="4">
    <source>
        <dbReference type="ARBA" id="ARBA00023015"/>
    </source>
</evidence>
<evidence type="ECO:0000313" key="10">
    <source>
        <dbReference type="EMBL" id="TVY84648.1"/>
    </source>
</evidence>
<protein>
    <submittedName>
        <fullName evidence="10">Positive regulator of purine utilization</fullName>
    </submittedName>
</protein>
<dbReference type="EMBL" id="QGMK01000066">
    <property type="protein sequence ID" value="TVY84648.1"/>
    <property type="molecule type" value="Genomic_DNA"/>
</dbReference>
<feature type="domain" description="Xylanolytic transcriptional activator regulatory" evidence="9">
    <location>
        <begin position="227"/>
        <end position="301"/>
    </location>
</feature>
<dbReference type="GO" id="GO:0000981">
    <property type="term" value="F:DNA-binding transcription factor activity, RNA polymerase II-specific"/>
    <property type="evidence" value="ECO:0007669"/>
    <property type="project" value="TreeGrafter"/>
</dbReference>
<name>A0A8T9CGE0_9HELO</name>
<dbReference type="PANTHER" id="PTHR47782">
    <property type="entry name" value="ZN(II)2CYS6 TRANSCRIPTION FACTOR (EUROFUNG)-RELATED"/>
    <property type="match status" value="1"/>
</dbReference>
<keyword evidence="6" id="KW-0804">Transcription</keyword>
<evidence type="ECO:0000256" key="5">
    <source>
        <dbReference type="ARBA" id="ARBA00023125"/>
    </source>
</evidence>
<keyword evidence="3" id="KW-0862">Zinc</keyword>
<dbReference type="OrthoDB" id="189997at2759"/>
<accession>A0A8T9CGE0</accession>
<evidence type="ECO:0000256" key="8">
    <source>
        <dbReference type="SAM" id="MobiDB-lite"/>
    </source>
</evidence>
<evidence type="ECO:0000256" key="6">
    <source>
        <dbReference type="ARBA" id="ARBA00023163"/>
    </source>
</evidence>